<evidence type="ECO:0000256" key="4">
    <source>
        <dbReference type="ARBA" id="ARBA00022840"/>
    </source>
</evidence>
<dbReference type="PANTHER" id="PTHR48016">
    <property type="entry name" value="MAP KINASE KINASE KINASE SSK2-RELATED-RELATED"/>
    <property type="match status" value="1"/>
</dbReference>
<comment type="caution">
    <text evidence="7">The sequence shown here is derived from an EMBL/GenBank/DDBJ whole genome shotgun (WGS) entry which is preliminary data.</text>
</comment>
<keyword evidence="4 5" id="KW-0067">ATP-binding</keyword>
<reference evidence="7 8" key="1">
    <citation type="submission" date="2024-04" db="EMBL/GenBank/DDBJ databases">
        <authorList>
            <consortium name="Genoscope - CEA"/>
            <person name="William W."/>
        </authorList>
    </citation>
    <scope>NUCLEOTIDE SEQUENCE [LARGE SCALE GENOMIC DNA]</scope>
</reference>
<dbReference type="InterPro" id="IPR050538">
    <property type="entry name" value="MAP_kinase_kinase_kinase"/>
</dbReference>
<dbReference type="InterPro" id="IPR017441">
    <property type="entry name" value="Protein_kinase_ATP_BS"/>
</dbReference>
<evidence type="ECO:0000313" key="8">
    <source>
        <dbReference type="Proteomes" id="UP001497497"/>
    </source>
</evidence>
<dbReference type="SUPFAM" id="SSF56112">
    <property type="entry name" value="Protein kinase-like (PK-like)"/>
    <property type="match status" value="1"/>
</dbReference>
<dbReference type="Proteomes" id="UP001497497">
    <property type="component" value="Unassembled WGS sequence"/>
</dbReference>
<dbReference type="SUPFAM" id="SSF50494">
    <property type="entry name" value="Trypsin-like serine proteases"/>
    <property type="match status" value="1"/>
</dbReference>
<dbReference type="PROSITE" id="PS50011">
    <property type="entry name" value="PROTEIN_KINASE_DOM"/>
    <property type="match status" value="1"/>
</dbReference>
<protein>
    <recommendedName>
        <fullName evidence="6">Protein kinase domain-containing protein</fullName>
    </recommendedName>
</protein>
<dbReference type="PANTHER" id="PTHR48016:SF56">
    <property type="entry name" value="MAPKK KINASE"/>
    <property type="match status" value="1"/>
</dbReference>
<proteinExistence type="predicted"/>
<evidence type="ECO:0000259" key="6">
    <source>
        <dbReference type="PROSITE" id="PS50011"/>
    </source>
</evidence>
<dbReference type="PROSITE" id="PS00108">
    <property type="entry name" value="PROTEIN_KINASE_ST"/>
    <property type="match status" value="1"/>
</dbReference>
<dbReference type="PROSITE" id="PS00107">
    <property type="entry name" value="PROTEIN_KINASE_ATP"/>
    <property type="match status" value="1"/>
</dbReference>
<name>A0AAV2HQ96_LYMST</name>
<evidence type="ECO:0000256" key="2">
    <source>
        <dbReference type="ARBA" id="ARBA00022741"/>
    </source>
</evidence>
<dbReference type="InterPro" id="IPR008271">
    <property type="entry name" value="Ser/Thr_kinase_AS"/>
</dbReference>
<keyword evidence="2 5" id="KW-0547">Nucleotide-binding</keyword>
<feature type="binding site" evidence="5">
    <location>
        <position position="62"/>
    </location>
    <ligand>
        <name>ATP</name>
        <dbReference type="ChEBI" id="CHEBI:30616"/>
    </ligand>
</feature>
<gene>
    <name evidence="7" type="ORF">GSLYS_00009962001</name>
</gene>
<dbReference type="Pfam" id="PF00069">
    <property type="entry name" value="Pkinase"/>
    <property type="match status" value="1"/>
</dbReference>
<dbReference type="Gene3D" id="1.10.510.10">
    <property type="entry name" value="Transferase(Phosphotransferase) domain 1"/>
    <property type="match status" value="1"/>
</dbReference>
<evidence type="ECO:0000256" key="1">
    <source>
        <dbReference type="ARBA" id="ARBA00022679"/>
    </source>
</evidence>
<keyword evidence="3" id="KW-0418">Kinase</keyword>
<keyword evidence="1" id="KW-0808">Transferase</keyword>
<keyword evidence="8" id="KW-1185">Reference proteome</keyword>
<sequence length="596" mass="67884">MDSEVAFEYDPSELNFTTTLFGDGVTEPTNWTKGTFIGGGGFARVYCMTVNDRDTTVPLAVKQLTASHDGDDKHLVSYEKEISILAKLNHERIVPFYGYCKKDNLLFLFMELMPMGSLDNYIYNESNPDLSETEIFHITKQILEGLLYLHQKDIIHRDVKGGNVLLREKFHIKLADFGVSKILEKISIATTAEIGTARWMAPEQLSKSYRKEVDIWGLGCTVLQMITRSPPFKDLQQQQQVLFRLGGENPSPAYNLNLRCSQDLKEFLDQTLEKDPRKRPRASDLLNKNCYLKEESSDTNAKEIYTGSANLHRHYRNCQKNPEHGQFIQIYDLKINHLPKDYQDYDIVDFVKSVANLTVRVAVNMTSTERPEFLPDTNEPYPYFNQRGKGVLRFGSGSVHKVTKSTFNTCQCHICQHSDTPSKEWGEIWIVTATHVVFDDLEARHTSCRFFFNNGNSPLFICEGFTVVDAKVESDRCILKAYTCDLDLVNKIQTIMGESEILRSRLNERYFSLSHERKLCIITAHPHGTAKHVSIGQWLNKYETGVENTKYTYSTCTCPGSAGAPVVIFSRLDHKGYHTHSGVNSEGINYCGTFRG</sequence>
<dbReference type="EMBL" id="CAXITT010000219">
    <property type="protein sequence ID" value="CAL1536049.1"/>
    <property type="molecule type" value="Genomic_DNA"/>
</dbReference>
<dbReference type="InterPro" id="IPR009003">
    <property type="entry name" value="Peptidase_S1_PA"/>
</dbReference>
<organism evidence="7 8">
    <name type="scientific">Lymnaea stagnalis</name>
    <name type="common">Great pond snail</name>
    <name type="synonym">Helix stagnalis</name>
    <dbReference type="NCBI Taxonomy" id="6523"/>
    <lineage>
        <taxon>Eukaryota</taxon>
        <taxon>Metazoa</taxon>
        <taxon>Spiralia</taxon>
        <taxon>Lophotrochozoa</taxon>
        <taxon>Mollusca</taxon>
        <taxon>Gastropoda</taxon>
        <taxon>Heterobranchia</taxon>
        <taxon>Euthyneura</taxon>
        <taxon>Panpulmonata</taxon>
        <taxon>Hygrophila</taxon>
        <taxon>Lymnaeoidea</taxon>
        <taxon>Lymnaeidae</taxon>
        <taxon>Lymnaea</taxon>
    </lineage>
</organism>
<dbReference type="GO" id="GO:0005524">
    <property type="term" value="F:ATP binding"/>
    <property type="evidence" value="ECO:0007669"/>
    <property type="project" value="UniProtKB-UniRule"/>
</dbReference>
<feature type="domain" description="Protein kinase" evidence="6">
    <location>
        <begin position="31"/>
        <end position="292"/>
    </location>
</feature>
<dbReference type="InterPro" id="IPR000719">
    <property type="entry name" value="Prot_kinase_dom"/>
</dbReference>
<dbReference type="SMART" id="SM00220">
    <property type="entry name" value="S_TKc"/>
    <property type="match status" value="1"/>
</dbReference>
<dbReference type="GO" id="GO:0004672">
    <property type="term" value="F:protein kinase activity"/>
    <property type="evidence" value="ECO:0007669"/>
    <property type="project" value="InterPro"/>
</dbReference>
<dbReference type="InterPro" id="IPR011009">
    <property type="entry name" value="Kinase-like_dom_sf"/>
</dbReference>
<accession>A0AAV2HQ96</accession>
<evidence type="ECO:0000313" key="7">
    <source>
        <dbReference type="EMBL" id="CAL1536049.1"/>
    </source>
</evidence>
<dbReference type="AlphaFoldDB" id="A0AAV2HQ96"/>
<evidence type="ECO:0000256" key="5">
    <source>
        <dbReference type="PROSITE-ProRule" id="PRU10141"/>
    </source>
</evidence>
<evidence type="ECO:0000256" key="3">
    <source>
        <dbReference type="ARBA" id="ARBA00022777"/>
    </source>
</evidence>